<evidence type="ECO:0000256" key="3">
    <source>
        <dbReference type="ARBA" id="ARBA00022617"/>
    </source>
</evidence>
<dbReference type="InterPro" id="IPR034505">
    <property type="entry name" value="Coproporphyrinogen-III_oxidase"/>
</dbReference>
<protein>
    <recommendedName>
        <fullName evidence="2 9">Heme chaperone HemW</fullName>
    </recommendedName>
</protein>
<dbReference type="SFLD" id="SFLDF00288">
    <property type="entry name" value="HemN-like__clustered_with_nucl"/>
    <property type="match status" value="1"/>
</dbReference>
<dbReference type="InterPro" id="IPR058240">
    <property type="entry name" value="rSAM_sf"/>
</dbReference>
<comment type="subcellular location">
    <subcellularLocation>
        <location evidence="9">Cytoplasm</location>
    </subcellularLocation>
</comment>
<dbReference type="SMART" id="SM00729">
    <property type="entry name" value="Elp3"/>
    <property type="match status" value="1"/>
</dbReference>
<accession>A0ABS7L6I7</accession>
<dbReference type="Gene3D" id="3.20.20.70">
    <property type="entry name" value="Aldolase class I"/>
    <property type="match status" value="1"/>
</dbReference>
<dbReference type="EMBL" id="VIRV01000006">
    <property type="protein sequence ID" value="MBY0758678.1"/>
    <property type="molecule type" value="Genomic_DNA"/>
</dbReference>
<keyword evidence="5 9" id="KW-0479">Metal-binding</keyword>
<comment type="caution">
    <text evidence="11">The sequence shown here is derived from an EMBL/GenBank/DDBJ whole genome shotgun (WGS) entry which is preliminary data.</text>
</comment>
<evidence type="ECO:0000256" key="7">
    <source>
        <dbReference type="ARBA" id="ARBA00023014"/>
    </source>
</evidence>
<dbReference type="SFLD" id="SFLDS00029">
    <property type="entry name" value="Radical_SAM"/>
    <property type="match status" value="1"/>
</dbReference>
<dbReference type="Pfam" id="PF04055">
    <property type="entry name" value="Radical_SAM"/>
    <property type="match status" value="1"/>
</dbReference>
<sequence>MKKLEIYIHIPFCVKKCAYCDFLSGPAGEKERRRYVQALKKEIKSCREDAKGYLVQSVFFGGGTPSILEPEEISEILDTVKAVFQLEKKAEITMEQNPGTAEAGKMRGYLDAGVNRLSIGLQSADDKELAILGRIHTYRDFVETYQAARNAGFDNINVDLMSAVPGQTMESYRETLKKVTALKPEHISAYSLIIEEGTLFWNWYGEGRDSGGHPPVPDEDTDRAMYEETKRFLKEYGYERYEISNYSKEGFACRHNIGYWNRTPYLGFGVGAASFFEGARFSNLRDREAYTKLWLQDNRTSEEKKRIQREDWHKVSKKEAEEEFFFLGLRMMEGVREDVFEKTFGIAPRKIYGEQIKTLQQQKLLQCSDGRIFLTERGIDVSNYVMAQFLQEE</sequence>
<dbReference type="NCBIfam" id="TIGR00539">
    <property type="entry name" value="hemN_rel"/>
    <property type="match status" value="1"/>
</dbReference>
<evidence type="ECO:0000256" key="4">
    <source>
        <dbReference type="ARBA" id="ARBA00022691"/>
    </source>
</evidence>
<evidence type="ECO:0000256" key="6">
    <source>
        <dbReference type="ARBA" id="ARBA00023004"/>
    </source>
</evidence>
<keyword evidence="8 9" id="KW-0143">Chaperone</keyword>
<keyword evidence="6 9" id="KW-0408">Iron</keyword>
<dbReference type="InterPro" id="IPR010723">
    <property type="entry name" value="HemN_C"/>
</dbReference>
<dbReference type="InterPro" id="IPR007197">
    <property type="entry name" value="rSAM"/>
</dbReference>
<evidence type="ECO:0000313" key="11">
    <source>
        <dbReference type="EMBL" id="MBY0758678.1"/>
    </source>
</evidence>
<evidence type="ECO:0000256" key="5">
    <source>
        <dbReference type="ARBA" id="ARBA00022723"/>
    </source>
</evidence>
<reference evidence="11 12" key="1">
    <citation type="journal article" date="2020" name="New Microbes New Infect">
        <title>Sellimonas caecigallum sp. nov., description and genome sequence of a new member of the Sellimonas genus isolated from the cecum of feral chicken.</title>
        <authorList>
            <person name="Wongkuna S."/>
            <person name="Ghimire S."/>
            <person name="Antony L."/>
            <person name="Chankhamhaengdecha S."/>
            <person name="Janvilisri T."/>
            <person name="Scaria J."/>
        </authorList>
    </citation>
    <scope>NUCLEOTIDE SEQUENCE [LARGE SCALE GENOMIC DNA]</scope>
    <source>
        <strain evidence="11 12">SW451</strain>
    </source>
</reference>
<keyword evidence="9" id="KW-0004">4Fe-4S</keyword>
<dbReference type="InterPro" id="IPR006638">
    <property type="entry name" value="Elp3/MiaA/NifB-like_rSAM"/>
</dbReference>
<keyword evidence="3 9" id="KW-0349">Heme</keyword>
<dbReference type="SFLD" id="SFLDG01065">
    <property type="entry name" value="anaerobic_coproporphyrinogen-I"/>
    <property type="match status" value="1"/>
</dbReference>
<keyword evidence="4 9" id="KW-0949">S-adenosyl-L-methionine</keyword>
<gene>
    <name evidence="11" type="ORF">FLB61_06185</name>
</gene>
<evidence type="ECO:0000259" key="10">
    <source>
        <dbReference type="PROSITE" id="PS51918"/>
    </source>
</evidence>
<dbReference type="SFLD" id="SFLDF00562">
    <property type="entry name" value="HemN-like__clustered_with_heat"/>
    <property type="match status" value="1"/>
</dbReference>
<comment type="similarity">
    <text evidence="1">Belongs to the anaerobic coproporphyrinogen-III oxidase family. HemW subfamily.</text>
</comment>
<dbReference type="InterPro" id="IPR004559">
    <property type="entry name" value="HemW-like"/>
</dbReference>
<feature type="domain" description="Radical SAM core" evidence="10">
    <location>
        <begin position="1"/>
        <end position="239"/>
    </location>
</feature>
<dbReference type="Pfam" id="PF06969">
    <property type="entry name" value="HemN_C"/>
    <property type="match status" value="1"/>
</dbReference>
<keyword evidence="9" id="KW-0963">Cytoplasm</keyword>
<organism evidence="11 12">
    <name type="scientific">Sellimonas caecigallum</name>
    <dbReference type="NCBI Taxonomy" id="2592333"/>
    <lineage>
        <taxon>Bacteria</taxon>
        <taxon>Bacillati</taxon>
        <taxon>Bacillota</taxon>
        <taxon>Clostridia</taxon>
        <taxon>Lachnospirales</taxon>
        <taxon>Lachnospiraceae</taxon>
        <taxon>Sellimonas</taxon>
    </lineage>
</organism>
<evidence type="ECO:0000256" key="9">
    <source>
        <dbReference type="RuleBase" id="RU364116"/>
    </source>
</evidence>
<keyword evidence="7 9" id="KW-0411">Iron-sulfur</keyword>
<evidence type="ECO:0000256" key="2">
    <source>
        <dbReference type="ARBA" id="ARBA00017228"/>
    </source>
</evidence>
<dbReference type="PANTHER" id="PTHR13932">
    <property type="entry name" value="COPROPORPHYRINIGEN III OXIDASE"/>
    <property type="match status" value="1"/>
</dbReference>
<dbReference type="Proteomes" id="UP000779049">
    <property type="component" value="Unassembled WGS sequence"/>
</dbReference>
<dbReference type="InterPro" id="IPR013785">
    <property type="entry name" value="Aldolase_TIM"/>
</dbReference>
<dbReference type="CDD" id="cd01335">
    <property type="entry name" value="Radical_SAM"/>
    <property type="match status" value="1"/>
</dbReference>
<evidence type="ECO:0000256" key="1">
    <source>
        <dbReference type="ARBA" id="ARBA00006100"/>
    </source>
</evidence>
<dbReference type="SUPFAM" id="SSF102114">
    <property type="entry name" value="Radical SAM enzymes"/>
    <property type="match status" value="1"/>
</dbReference>
<dbReference type="SFLD" id="SFLDG01082">
    <property type="entry name" value="B12-binding_domain_containing"/>
    <property type="match status" value="1"/>
</dbReference>
<comment type="function">
    <text evidence="9">Probably acts as a heme chaperone, transferring heme to an unknown acceptor. Binds one molecule of heme per monomer, possibly covalently. Binds 1 [4Fe-4S] cluster. The cluster is coordinated with 3 cysteines and an exchangeable S-adenosyl-L-methionine.</text>
</comment>
<name>A0ABS7L6I7_9FIRM</name>
<evidence type="ECO:0000256" key="8">
    <source>
        <dbReference type="ARBA" id="ARBA00023186"/>
    </source>
</evidence>
<keyword evidence="12" id="KW-1185">Reference proteome</keyword>
<evidence type="ECO:0000313" key="12">
    <source>
        <dbReference type="Proteomes" id="UP000779049"/>
    </source>
</evidence>
<dbReference type="PROSITE" id="PS51918">
    <property type="entry name" value="RADICAL_SAM"/>
    <property type="match status" value="1"/>
</dbReference>
<proteinExistence type="inferred from homology"/>
<dbReference type="PANTHER" id="PTHR13932:SF5">
    <property type="entry name" value="RADICAL S-ADENOSYL METHIONINE DOMAIN-CONTAINING PROTEIN 1, MITOCHONDRIAL"/>
    <property type="match status" value="1"/>
</dbReference>